<evidence type="ECO:0000259" key="3">
    <source>
        <dbReference type="SMART" id="SM01217"/>
    </source>
</evidence>
<dbReference type="AlphaFoldDB" id="A0A268F1P2"/>
<accession>A0A268F1P2</accession>
<feature type="domain" description="Fibronectin type III-like" evidence="3">
    <location>
        <begin position="691"/>
        <end position="760"/>
    </location>
</feature>
<dbReference type="EMBL" id="NPBY01000013">
    <property type="protein sequence ID" value="PAD79292.1"/>
    <property type="molecule type" value="Genomic_DNA"/>
</dbReference>
<dbReference type="InterPro" id="IPR036881">
    <property type="entry name" value="Glyco_hydro_3_C_sf"/>
</dbReference>
<dbReference type="InterPro" id="IPR051915">
    <property type="entry name" value="Cellulose_Degrad_GH3"/>
</dbReference>
<sequence length="774" mass="83306">MELYKSAQAPIEERVRDLLGRMTLTEKVGQLNQRMYGWNAYVKQGDRFELTEEFKAEVAWGSGMGALYGLFRSDPWSGVHYGNGIPAAESAKVANQVQRYVMEHSRLGIPVLLTEECPHGHQALDGTLLPVNLAAGATWNPALLAQAYGFAAAEIRSRGAHVGLVSALDILHDPRWGRSEECYSEDPYLASRFTEAVVRGMQGERLEQLAETDKVAVVLKHLCAQGTAQGGRNAGPAPIGERELREIHLPAAKAGKEAGAVAFMAAYNEIDGVPCHANEQLLTGILREEWGFDGVVMADGCAIDRLLALTGSHESAAALALASGVDLSLWDKAFTTLEEAVYQGLVPEPDIDRAVERVLRLKFRLGLFDRPYVNENGPIAVVGRPEFREVNRQVALESAVLLKNEGGLLPIRKKHRRIAVIGPNADQLYNQLGDYTSVQREGSGTTVLAGIRMAAPAETDIVYAKGCGIRDLSEEGLAEAVEAAKTADLCVLVLGGSSARRFDGAFDSNGEAIVPEGDAGNPSEMDCGEGVDLADLSLGGLQQRLVQEVSATGTPVVAVLIQGRPHAITEVAQHCGAVLCAWYPGPEGGAAVGQLLFGQANPSGKLPVSIPRSAAQLPVYYNQKDPGRPRVYVDMPSAPLYPFGYGLSYTALEYGEIRLSQRKISVAELAKGGQITAAVRLKNTGECTGAETVQLYISARESGITRRLAELKGFRKLELAPGEEREVTFHLGMEELAFWNRAMKFTAEPCAVRIGIGGSSQDLSHAELRITESV</sequence>
<keyword evidence="2" id="KW-0378">Hydrolase</keyword>
<dbReference type="Gene3D" id="2.60.40.10">
    <property type="entry name" value="Immunoglobulins"/>
    <property type="match status" value="1"/>
</dbReference>
<dbReference type="InterPro" id="IPR013783">
    <property type="entry name" value="Ig-like_fold"/>
</dbReference>
<evidence type="ECO:0000256" key="2">
    <source>
        <dbReference type="ARBA" id="ARBA00022801"/>
    </source>
</evidence>
<dbReference type="GO" id="GO:0008422">
    <property type="term" value="F:beta-glucosidase activity"/>
    <property type="evidence" value="ECO:0007669"/>
    <property type="project" value="TreeGrafter"/>
</dbReference>
<dbReference type="SUPFAM" id="SSF52279">
    <property type="entry name" value="Beta-D-glucan exohydrolase, C-terminal domain"/>
    <property type="match status" value="1"/>
</dbReference>
<dbReference type="GO" id="GO:0009251">
    <property type="term" value="P:glucan catabolic process"/>
    <property type="evidence" value="ECO:0007669"/>
    <property type="project" value="TreeGrafter"/>
</dbReference>
<name>A0A268F1P2_9BACL</name>
<dbReference type="FunFam" id="2.60.40.10:FF:000495">
    <property type="entry name" value="Periplasmic beta-glucosidase"/>
    <property type="match status" value="1"/>
</dbReference>
<comment type="similarity">
    <text evidence="1">Belongs to the glycosyl hydrolase 3 family.</text>
</comment>
<dbReference type="InterPro" id="IPR002772">
    <property type="entry name" value="Glyco_hydro_3_C"/>
</dbReference>
<dbReference type="RefSeq" id="WP_095263888.1">
    <property type="nucleotide sequence ID" value="NZ_NPBY01000013.1"/>
</dbReference>
<reference evidence="4 5" key="1">
    <citation type="submission" date="2017-07" db="EMBL/GenBank/DDBJ databases">
        <title>Isolation and whole genome analysis of endospore-forming bacteria from heroin.</title>
        <authorList>
            <person name="Kalinowski J."/>
            <person name="Ahrens B."/>
            <person name="Al-Dilaimi A."/>
            <person name="Winkler A."/>
            <person name="Wibberg D."/>
            <person name="Schleenbecker U."/>
            <person name="Ruckert C."/>
            <person name="Wolfel R."/>
            <person name="Grass G."/>
        </authorList>
    </citation>
    <scope>NUCLEOTIDE SEQUENCE [LARGE SCALE GENOMIC DNA]</scope>
    <source>
        <strain evidence="4 5">7537-G1</strain>
    </source>
</reference>
<dbReference type="Pfam" id="PF01915">
    <property type="entry name" value="Glyco_hydro_3_C"/>
    <property type="match status" value="1"/>
</dbReference>
<dbReference type="OrthoDB" id="9805821at2"/>
<evidence type="ECO:0000256" key="1">
    <source>
        <dbReference type="ARBA" id="ARBA00005336"/>
    </source>
</evidence>
<dbReference type="InterPro" id="IPR026891">
    <property type="entry name" value="Fn3-like"/>
</dbReference>
<proteinExistence type="inferred from homology"/>
<dbReference type="Gene3D" id="3.20.20.300">
    <property type="entry name" value="Glycoside hydrolase, family 3, N-terminal domain"/>
    <property type="match status" value="1"/>
</dbReference>
<dbReference type="SUPFAM" id="SSF51445">
    <property type="entry name" value="(Trans)glycosidases"/>
    <property type="match status" value="1"/>
</dbReference>
<dbReference type="SMART" id="SM01217">
    <property type="entry name" value="Fn3_like"/>
    <property type="match status" value="1"/>
</dbReference>
<gene>
    <name evidence="4" type="ORF">CHH67_04995</name>
</gene>
<dbReference type="InterPro" id="IPR036962">
    <property type="entry name" value="Glyco_hydro_3_N_sf"/>
</dbReference>
<protein>
    <submittedName>
        <fullName evidence="4">Beta-glucosidase</fullName>
    </submittedName>
</protein>
<dbReference type="Pfam" id="PF00933">
    <property type="entry name" value="Glyco_hydro_3"/>
    <property type="match status" value="1"/>
</dbReference>
<dbReference type="InterPro" id="IPR017853">
    <property type="entry name" value="GH"/>
</dbReference>
<dbReference type="InterPro" id="IPR001764">
    <property type="entry name" value="Glyco_hydro_3_N"/>
</dbReference>
<organism evidence="4 5">
    <name type="scientific">Paenibacillus campinasensis</name>
    <dbReference type="NCBI Taxonomy" id="66347"/>
    <lineage>
        <taxon>Bacteria</taxon>
        <taxon>Bacillati</taxon>
        <taxon>Bacillota</taxon>
        <taxon>Bacilli</taxon>
        <taxon>Bacillales</taxon>
        <taxon>Paenibacillaceae</taxon>
        <taxon>Paenibacillus</taxon>
    </lineage>
</organism>
<dbReference type="Proteomes" id="UP000215596">
    <property type="component" value="Unassembled WGS sequence"/>
</dbReference>
<evidence type="ECO:0000313" key="5">
    <source>
        <dbReference type="Proteomes" id="UP000215596"/>
    </source>
</evidence>
<dbReference type="PANTHER" id="PTHR30620:SF123">
    <property type="entry name" value="BETA-XYLOSIDASE"/>
    <property type="match status" value="1"/>
</dbReference>
<dbReference type="Gene3D" id="3.40.50.1700">
    <property type="entry name" value="Glycoside hydrolase family 3 C-terminal domain"/>
    <property type="match status" value="1"/>
</dbReference>
<comment type="caution">
    <text evidence="4">The sequence shown here is derived from an EMBL/GenBank/DDBJ whole genome shotgun (WGS) entry which is preliminary data.</text>
</comment>
<dbReference type="PRINTS" id="PR00133">
    <property type="entry name" value="GLHYDRLASE3"/>
</dbReference>
<dbReference type="PANTHER" id="PTHR30620">
    <property type="entry name" value="PERIPLASMIC BETA-GLUCOSIDASE-RELATED"/>
    <property type="match status" value="1"/>
</dbReference>
<evidence type="ECO:0000313" key="4">
    <source>
        <dbReference type="EMBL" id="PAD79292.1"/>
    </source>
</evidence>
<dbReference type="Pfam" id="PF14310">
    <property type="entry name" value="Fn3-like"/>
    <property type="match status" value="1"/>
</dbReference>